<dbReference type="InterPro" id="IPR023875">
    <property type="entry name" value="DNA_repair_put"/>
</dbReference>
<evidence type="ECO:0000256" key="8">
    <source>
        <dbReference type="ARBA" id="ARBA00023014"/>
    </source>
</evidence>
<keyword evidence="4" id="KW-0479">Metal-binding</keyword>
<evidence type="ECO:0000313" key="13">
    <source>
        <dbReference type="Proteomes" id="UP000283003"/>
    </source>
</evidence>
<accession>A0A437H107</accession>
<dbReference type="GO" id="GO:0006281">
    <property type="term" value="P:DNA repair"/>
    <property type="evidence" value="ECO:0007669"/>
    <property type="project" value="UniProtKB-KW"/>
</dbReference>
<dbReference type="SMART" id="SM00987">
    <property type="entry name" value="UreE_C"/>
    <property type="match status" value="1"/>
</dbReference>
<dbReference type="InterPro" id="IPR036895">
    <property type="entry name" value="Uracil-DNA_glycosylase-like_sf"/>
</dbReference>
<dbReference type="PANTHER" id="PTHR33693:SF9">
    <property type="entry name" value="TYPE-4 URACIL-DNA GLYCOSYLASE"/>
    <property type="match status" value="1"/>
</dbReference>
<dbReference type="OrthoDB" id="5290748at2"/>
<dbReference type="InterPro" id="IPR051536">
    <property type="entry name" value="UDG_Type-4/5"/>
</dbReference>
<keyword evidence="5" id="KW-0227">DNA damage</keyword>
<feature type="domain" description="Uracil-DNA glycosylase-like" evidence="11">
    <location>
        <begin position="323"/>
        <end position="491"/>
    </location>
</feature>
<keyword evidence="9" id="KW-0234">DNA repair</keyword>
<evidence type="ECO:0000256" key="10">
    <source>
        <dbReference type="SAM" id="MobiDB-lite"/>
    </source>
</evidence>
<gene>
    <name evidence="12" type="ORF">EKN06_03415</name>
</gene>
<evidence type="ECO:0000256" key="7">
    <source>
        <dbReference type="ARBA" id="ARBA00023004"/>
    </source>
</evidence>
<name>A0A437H107_9SPHN</name>
<dbReference type="PANTHER" id="PTHR33693">
    <property type="entry name" value="TYPE-5 URACIL-DNA GLYCOSYLASE"/>
    <property type="match status" value="1"/>
</dbReference>
<keyword evidence="7" id="KW-0408">Iron</keyword>
<dbReference type="CDD" id="cd10030">
    <property type="entry name" value="UDG-F4_TTUDGA_SPO1dp_like"/>
    <property type="match status" value="1"/>
</dbReference>
<reference evidence="12 13" key="1">
    <citation type="submission" date="2018-12" db="EMBL/GenBank/DDBJ databases">
        <title>Croceicoccus ponticola sp. nov., a lipolytic bacterium isolated from seawater.</title>
        <authorList>
            <person name="Yoon J.-H."/>
        </authorList>
    </citation>
    <scope>NUCLEOTIDE SEQUENCE [LARGE SCALE GENOMIC DNA]</scope>
    <source>
        <strain evidence="12 13">GM-16</strain>
    </source>
</reference>
<proteinExistence type="inferred from homology"/>
<dbReference type="RefSeq" id="WP_127611447.1">
    <property type="nucleotide sequence ID" value="NZ_RXOL01000001.1"/>
</dbReference>
<keyword evidence="13" id="KW-1185">Reference proteome</keyword>
<dbReference type="Pfam" id="PF03167">
    <property type="entry name" value="UDG"/>
    <property type="match status" value="1"/>
</dbReference>
<dbReference type="Gene3D" id="3.40.470.10">
    <property type="entry name" value="Uracil-DNA glycosylase-like domain"/>
    <property type="match status" value="1"/>
</dbReference>
<dbReference type="SMART" id="SM00986">
    <property type="entry name" value="UDG"/>
    <property type="match status" value="1"/>
</dbReference>
<dbReference type="AlphaFoldDB" id="A0A437H107"/>
<dbReference type="Proteomes" id="UP000283003">
    <property type="component" value="Unassembled WGS sequence"/>
</dbReference>
<evidence type="ECO:0000256" key="6">
    <source>
        <dbReference type="ARBA" id="ARBA00022801"/>
    </source>
</evidence>
<evidence type="ECO:0000313" key="12">
    <source>
        <dbReference type="EMBL" id="RVQ69256.1"/>
    </source>
</evidence>
<feature type="compositionally biased region" description="Basic and acidic residues" evidence="10">
    <location>
        <begin position="62"/>
        <end position="75"/>
    </location>
</feature>
<evidence type="ECO:0000256" key="1">
    <source>
        <dbReference type="ARBA" id="ARBA00006521"/>
    </source>
</evidence>
<evidence type="ECO:0000259" key="11">
    <source>
        <dbReference type="SMART" id="SM00986"/>
    </source>
</evidence>
<keyword evidence="3" id="KW-0004">4Fe-4S</keyword>
<dbReference type="GO" id="GO:0051539">
    <property type="term" value="F:4 iron, 4 sulfur cluster binding"/>
    <property type="evidence" value="ECO:0007669"/>
    <property type="project" value="UniProtKB-KW"/>
</dbReference>
<dbReference type="InterPro" id="IPR005273">
    <property type="entry name" value="Ura-DNA_glyco_family4"/>
</dbReference>
<keyword evidence="6" id="KW-0378">Hydrolase</keyword>
<feature type="region of interest" description="Disordered" evidence="10">
    <location>
        <begin position="52"/>
        <end position="75"/>
    </location>
</feature>
<dbReference type="NCBIfam" id="TIGR03914">
    <property type="entry name" value="UDG_fam_dom"/>
    <property type="match status" value="1"/>
</dbReference>
<dbReference type="SUPFAM" id="SSF52141">
    <property type="entry name" value="Uracil-DNA glycosylase-like"/>
    <property type="match status" value="1"/>
</dbReference>
<dbReference type="InterPro" id="IPR005122">
    <property type="entry name" value="Uracil-DNA_glycosylase-like"/>
</dbReference>
<evidence type="ECO:0000256" key="4">
    <source>
        <dbReference type="ARBA" id="ARBA00022723"/>
    </source>
</evidence>
<dbReference type="Pfam" id="PF13566">
    <property type="entry name" value="DUF4130"/>
    <property type="match status" value="1"/>
</dbReference>
<protein>
    <recommendedName>
        <fullName evidence="2">Type-4 uracil-DNA glycosylase</fullName>
    </recommendedName>
</protein>
<evidence type="ECO:0000256" key="3">
    <source>
        <dbReference type="ARBA" id="ARBA00022485"/>
    </source>
</evidence>
<organism evidence="12 13">
    <name type="scientific">Croceicoccus ponticola</name>
    <dbReference type="NCBI Taxonomy" id="2217664"/>
    <lineage>
        <taxon>Bacteria</taxon>
        <taxon>Pseudomonadati</taxon>
        <taxon>Pseudomonadota</taxon>
        <taxon>Alphaproteobacteria</taxon>
        <taxon>Sphingomonadales</taxon>
        <taxon>Erythrobacteraceae</taxon>
        <taxon>Croceicoccus</taxon>
    </lineage>
</organism>
<keyword evidence="8" id="KW-0411">Iron-sulfur</keyword>
<evidence type="ECO:0000256" key="5">
    <source>
        <dbReference type="ARBA" id="ARBA00022763"/>
    </source>
</evidence>
<dbReference type="EMBL" id="RXOL01000001">
    <property type="protein sequence ID" value="RVQ69256.1"/>
    <property type="molecule type" value="Genomic_DNA"/>
</dbReference>
<dbReference type="GO" id="GO:0097506">
    <property type="term" value="F:deaminated base DNA N-glycosylase activity"/>
    <property type="evidence" value="ECO:0007669"/>
    <property type="project" value="UniProtKB-ARBA"/>
</dbReference>
<evidence type="ECO:0000256" key="2">
    <source>
        <dbReference type="ARBA" id="ARBA00019403"/>
    </source>
</evidence>
<comment type="similarity">
    <text evidence="1">Belongs to the uracil-DNA glycosylase (UDG) superfamily. Type 4 (UDGa) family.</text>
</comment>
<dbReference type="GO" id="GO:0046872">
    <property type="term" value="F:metal ion binding"/>
    <property type="evidence" value="ECO:0007669"/>
    <property type="project" value="UniProtKB-KW"/>
</dbReference>
<dbReference type="InterPro" id="IPR025404">
    <property type="entry name" value="DUF4130"/>
</dbReference>
<evidence type="ECO:0000256" key="9">
    <source>
        <dbReference type="ARBA" id="ARBA00023204"/>
    </source>
</evidence>
<dbReference type="NCBIfam" id="TIGR03915">
    <property type="entry name" value="SAM_7_link_chp"/>
    <property type="match status" value="1"/>
</dbReference>
<sequence length="501" mass="56120">MTGHKELELQHVRLGTYYVVPMATSDDFEEWRDHARRLLMADVPPDRVAWTEPGGSAGDLFSHGDRRLPAPDRDAAPPRVSRRFIEIARTALLNSDYKRFSLLYRVLWRLQAKPKLIEDMADPDVRAMADMAREVRRDIHKMRAFVRFRVVEEEGRPGEDRSEHYVAWFEPFHHILRHNAGFFTRRFANMRWSILTPRGSLHWDGKTLHEGPPATRADAPGGDPAEDLWRSYYASIFNPARLKIGAMLKEMPRKYWKNMPEAQLIPELIAGAQAREAAMVEKGALDMGERPATLGAIERAIHACARCPIGELHNTAVMGEGPQSVAEGFSGLMIVGEQPGDHEDQQGRPFVGPAGQLLDVHLAEAGIDRSAAYVTNAVKHFKYVPKVVRGSKRRLHQNPSAKEIDVCRWWVESERMIVQPRLVLAMGASAARGMLGKTVSITKARGSPIPLDGIDGVGGSELWVTAHPSYLLRLDGAGREEQERLFRIDLAAVAARLAELA</sequence>
<comment type="caution">
    <text evidence="12">The sequence shown here is derived from an EMBL/GenBank/DDBJ whole genome shotgun (WGS) entry which is preliminary data.</text>
</comment>